<feature type="region of interest" description="Disordered" evidence="1">
    <location>
        <begin position="315"/>
        <end position="349"/>
    </location>
</feature>
<dbReference type="AlphaFoldDB" id="E9H966"/>
<dbReference type="Proteomes" id="UP000000305">
    <property type="component" value="Unassembled WGS sequence"/>
</dbReference>
<keyword evidence="3" id="KW-1185">Reference proteome</keyword>
<evidence type="ECO:0000313" key="3">
    <source>
        <dbReference type="Proteomes" id="UP000000305"/>
    </source>
</evidence>
<reference evidence="2 3" key="1">
    <citation type="journal article" date="2011" name="Science">
        <title>The ecoresponsive genome of Daphnia pulex.</title>
        <authorList>
            <person name="Colbourne J.K."/>
            <person name="Pfrender M.E."/>
            <person name="Gilbert D."/>
            <person name="Thomas W.K."/>
            <person name="Tucker A."/>
            <person name="Oakley T.H."/>
            <person name="Tokishita S."/>
            <person name="Aerts A."/>
            <person name="Arnold G.J."/>
            <person name="Basu M.K."/>
            <person name="Bauer D.J."/>
            <person name="Caceres C.E."/>
            <person name="Carmel L."/>
            <person name="Casola C."/>
            <person name="Choi J.H."/>
            <person name="Detter J.C."/>
            <person name="Dong Q."/>
            <person name="Dusheyko S."/>
            <person name="Eads B.D."/>
            <person name="Frohlich T."/>
            <person name="Geiler-Samerotte K.A."/>
            <person name="Gerlach D."/>
            <person name="Hatcher P."/>
            <person name="Jogdeo S."/>
            <person name="Krijgsveld J."/>
            <person name="Kriventseva E.V."/>
            <person name="Kultz D."/>
            <person name="Laforsch C."/>
            <person name="Lindquist E."/>
            <person name="Lopez J."/>
            <person name="Manak J.R."/>
            <person name="Muller J."/>
            <person name="Pangilinan J."/>
            <person name="Patwardhan R.P."/>
            <person name="Pitluck S."/>
            <person name="Pritham E.J."/>
            <person name="Rechtsteiner A."/>
            <person name="Rho M."/>
            <person name="Rogozin I.B."/>
            <person name="Sakarya O."/>
            <person name="Salamov A."/>
            <person name="Schaack S."/>
            <person name="Shapiro H."/>
            <person name="Shiga Y."/>
            <person name="Skalitzky C."/>
            <person name="Smith Z."/>
            <person name="Souvorov A."/>
            <person name="Sung W."/>
            <person name="Tang Z."/>
            <person name="Tsuchiya D."/>
            <person name="Tu H."/>
            <person name="Vos H."/>
            <person name="Wang M."/>
            <person name="Wolf Y.I."/>
            <person name="Yamagata H."/>
            <person name="Yamada T."/>
            <person name="Ye Y."/>
            <person name="Shaw J.R."/>
            <person name="Andrews J."/>
            <person name="Crease T.J."/>
            <person name="Tang H."/>
            <person name="Lucas S.M."/>
            <person name="Robertson H.M."/>
            <person name="Bork P."/>
            <person name="Koonin E.V."/>
            <person name="Zdobnov E.M."/>
            <person name="Grigoriev I.V."/>
            <person name="Lynch M."/>
            <person name="Boore J.L."/>
        </authorList>
    </citation>
    <scope>NUCLEOTIDE SEQUENCE [LARGE SCALE GENOMIC DNA]</scope>
</reference>
<proteinExistence type="predicted"/>
<organism evidence="2 3">
    <name type="scientific">Daphnia pulex</name>
    <name type="common">Water flea</name>
    <dbReference type="NCBI Taxonomy" id="6669"/>
    <lineage>
        <taxon>Eukaryota</taxon>
        <taxon>Metazoa</taxon>
        <taxon>Ecdysozoa</taxon>
        <taxon>Arthropoda</taxon>
        <taxon>Crustacea</taxon>
        <taxon>Branchiopoda</taxon>
        <taxon>Diplostraca</taxon>
        <taxon>Cladocera</taxon>
        <taxon>Anomopoda</taxon>
        <taxon>Daphniidae</taxon>
        <taxon>Daphnia</taxon>
    </lineage>
</organism>
<accession>E9H966</accession>
<feature type="compositionally biased region" description="Basic and acidic residues" evidence="1">
    <location>
        <begin position="209"/>
        <end position="234"/>
    </location>
</feature>
<dbReference type="EMBL" id="GL732607">
    <property type="protein sequence ID" value="EFX71741.1"/>
    <property type="molecule type" value="Genomic_DNA"/>
</dbReference>
<protein>
    <submittedName>
        <fullName evidence="2">Uncharacterized protein</fullName>
    </submittedName>
</protein>
<sequence length="371" mass="42423">MGMKIRANSQAVVSNKRICRETSHPSSRVADLWKIRIQTAKSLPQQELVDREILMELGLSSSPTYGFSSDIIHSPDHFEEVHDLILSDPGWDDNLGPTHPSLNQIYRKRILDPSMTEEYRRKIDVLSSIQSRVVAVEEIAPQMIDGVLQSENAYDVTKTKEDFAMEIEITRDPVQSQRSREWRGWWPAGSSVRRVTKYEDCLSGQSGRFKEDSVKEDSVKEDSVKEDSVKETTSKKTQHTSATTTPKKSALKQKLNNGNAAVPEDDDAQKLDEESRRKWIRRSSESSSSSDDQLQVKRKKSLQRLKEAKRFKKLEKRSLPTIDSDDDLGDLTDSFSSRCSSRDSDDWSDWEDDFEEKWVDLDPSSSSEIED</sequence>
<feature type="region of interest" description="Disordered" evidence="1">
    <location>
        <begin position="209"/>
        <end position="301"/>
    </location>
</feature>
<dbReference type="KEGG" id="dpx:DAPPUDRAFT_111443"/>
<evidence type="ECO:0000256" key="1">
    <source>
        <dbReference type="SAM" id="MobiDB-lite"/>
    </source>
</evidence>
<name>E9H966_DAPPU</name>
<dbReference type="HOGENOM" id="CLU_746535_0_0_1"/>
<feature type="compositionally biased region" description="Basic and acidic residues" evidence="1">
    <location>
        <begin position="268"/>
        <end position="277"/>
    </location>
</feature>
<evidence type="ECO:0000313" key="2">
    <source>
        <dbReference type="EMBL" id="EFX71741.1"/>
    </source>
</evidence>
<gene>
    <name evidence="2" type="ORF">DAPPUDRAFT_111443</name>
</gene>
<dbReference type="InParanoid" id="E9H966"/>